<dbReference type="GO" id="GO:0061798">
    <property type="term" value="F:GTP 3',8'-cyclase activity"/>
    <property type="evidence" value="ECO:0007669"/>
    <property type="project" value="UniProtKB-EC"/>
</dbReference>
<dbReference type="CDD" id="cd01335">
    <property type="entry name" value="Radical_SAM"/>
    <property type="match status" value="1"/>
</dbReference>
<dbReference type="SMART" id="SM00729">
    <property type="entry name" value="Elp3"/>
    <property type="match status" value="1"/>
</dbReference>
<dbReference type="InterPro" id="IPR040064">
    <property type="entry name" value="MoaA-like"/>
</dbReference>
<name>A0ABV3ZIR8_9BACT</name>
<dbReference type="InterPro" id="IPR013483">
    <property type="entry name" value="MoaA"/>
</dbReference>
<dbReference type="SFLD" id="SFLDS00029">
    <property type="entry name" value="Radical_SAM"/>
    <property type="match status" value="1"/>
</dbReference>
<dbReference type="SFLD" id="SFLDG01383">
    <property type="entry name" value="cyclic_pyranopterin_phosphate"/>
    <property type="match status" value="1"/>
</dbReference>
<gene>
    <name evidence="14" type="primary">moaA</name>
    <name evidence="14" type="ORF">QTN47_19565</name>
</gene>
<evidence type="ECO:0000256" key="2">
    <source>
        <dbReference type="ARBA" id="ARBA00012167"/>
    </source>
</evidence>
<evidence type="ECO:0000256" key="3">
    <source>
        <dbReference type="ARBA" id="ARBA00022485"/>
    </source>
</evidence>
<dbReference type="SUPFAM" id="SSF102114">
    <property type="entry name" value="Radical SAM enzymes"/>
    <property type="match status" value="1"/>
</dbReference>
<evidence type="ECO:0000256" key="12">
    <source>
        <dbReference type="ARBA" id="ARBA00048697"/>
    </source>
</evidence>
<dbReference type="InterPro" id="IPR000385">
    <property type="entry name" value="MoaA_NifB_PqqE_Fe-S-bd_CS"/>
</dbReference>
<keyword evidence="4" id="KW-0949">S-adenosyl-L-methionine</keyword>
<evidence type="ECO:0000256" key="6">
    <source>
        <dbReference type="ARBA" id="ARBA00022741"/>
    </source>
</evidence>
<evidence type="ECO:0000256" key="11">
    <source>
        <dbReference type="ARBA" id="ARBA00023239"/>
    </source>
</evidence>
<dbReference type="EC" id="4.1.99.22" evidence="2"/>
<dbReference type="CDD" id="cd21117">
    <property type="entry name" value="Twitch_MoaA"/>
    <property type="match status" value="1"/>
</dbReference>
<dbReference type="PANTHER" id="PTHR22960:SF0">
    <property type="entry name" value="MOLYBDENUM COFACTOR BIOSYNTHESIS PROTEIN 1"/>
    <property type="match status" value="1"/>
</dbReference>
<evidence type="ECO:0000256" key="4">
    <source>
        <dbReference type="ARBA" id="ARBA00022691"/>
    </source>
</evidence>
<keyword evidence="10" id="KW-0501">Molybdenum cofactor biosynthesis</keyword>
<dbReference type="NCBIfam" id="TIGR02666">
    <property type="entry name" value="moaA"/>
    <property type="match status" value="1"/>
</dbReference>
<keyword evidence="5" id="KW-0479">Metal-binding</keyword>
<keyword evidence="8" id="KW-0411">Iron-sulfur</keyword>
<keyword evidence="15" id="KW-1185">Reference proteome</keyword>
<dbReference type="Pfam" id="PF04055">
    <property type="entry name" value="Radical_SAM"/>
    <property type="match status" value="1"/>
</dbReference>
<evidence type="ECO:0000256" key="10">
    <source>
        <dbReference type="ARBA" id="ARBA00023150"/>
    </source>
</evidence>
<dbReference type="EMBL" id="JAULBC010000007">
    <property type="protein sequence ID" value="MEX6689713.1"/>
    <property type="molecule type" value="Genomic_DNA"/>
</dbReference>
<dbReference type="RefSeq" id="WP_369331121.1">
    <property type="nucleotide sequence ID" value="NZ_JAULBC010000007.1"/>
</dbReference>
<evidence type="ECO:0000256" key="7">
    <source>
        <dbReference type="ARBA" id="ARBA00023004"/>
    </source>
</evidence>
<dbReference type="InterPro" id="IPR007197">
    <property type="entry name" value="rSAM"/>
</dbReference>
<protein>
    <recommendedName>
        <fullName evidence="2">GTP 3',8-cyclase</fullName>
        <ecNumber evidence="2">4.1.99.22</ecNumber>
    </recommendedName>
</protein>
<comment type="catalytic activity">
    <reaction evidence="12">
        <text>GTP + AH2 + S-adenosyl-L-methionine = (8S)-3',8-cyclo-7,8-dihydroguanosine 5'-triphosphate + 5'-deoxyadenosine + L-methionine + A + H(+)</text>
        <dbReference type="Rhea" id="RHEA:49576"/>
        <dbReference type="ChEBI" id="CHEBI:13193"/>
        <dbReference type="ChEBI" id="CHEBI:15378"/>
        <dbReference type="ChEBI" id="CHEBI:17319"/>
        <dbReference type="ChEBI" id="CHEBI:17499"/>
        <dbReference type="ChEBI" id="CHEBI:37565"/>
        <dbReference type="ChEBI" id="CHEBI:57844"/>
        <dbReference type="ChEBI" id="CHEBI:59789"/>
        <dbReference type="ChEBI" id="CHEBI:131766"/>
        <dbReference type="EC" id="4.1.99.22"/>
    </reaction>
</comment>
<sequence length="325" mass="36982">MLIDKFGREINYLRLSVTDRCNLRCCYCMPEHQQFLSRDEVLSYEEIIFLVNALTRTGITKVRITGGEPFVRKDLSSLLEQLSSIKTLENLSITTNGVLTGKYIDQLLRSNITNVNLSLDTLRRDRFFRLTRRDEFDAVFASLQMLMQKPFNLKLNMVVINDMNVDEILDFVELTRNHQISVRFIEEMPFNGQGKDYSGIKWNYDAILHHISQRYNLTKLADPKHNIALNYKADDFAGSIAVIPAYSRTLCGTCNRLRVTPTGGMKLCLYGNDVLNVKDLIRSGTGEQELIAAIQQAVTLKPVNGFEAAAMKEVEQYESMSLIGG</sequence>
<dbReference type="InterPro" id="IPR050105">
    <property type="entry name" value="MoCo_biosynth_MoaA/MoaC"/>
</dbReference>
<evidence type="ECO:0000259" key="13">
    <source>
        <dbReference type="PROSITE" id="PS51918"/>
    </source>
</evidence>
<evidence type="ECO:0000256" key="8">
    <source>
        <dbReference type="ARBA" id="ARBA00023014"/>
    </source>
</evidence>
<keyword evidence="6" id="KW-0547">Nucleotide-binding</keyword>
<evidence type="ECO:0000256" key="9">
    <source>
        <dbReference type="ARBA" id="ARBA00023134"/>
    </source>
</evidence>
<evidence type="ECO:0000256" key="5">
    <source>
        <dbReference type="ARBA" id="ARBA00022723"/>
    </source>
</evidence>
<keyword evidence="9" id="KW-0342">GTP-binding</keyword>
<dbReference type="InterPro" id="IPR006638">
    <property type="entry name" value="Elp3/MiaA/NifB-like_rSAM"/>
</dbReference>
<dbReference type="SFLD" id="SFLDG01067">
    <property type="entry name" value="SPASM/twitch_domain_containing"/>
    <property type="match status" value="1"/>
</dbReference>
<evidence type="ECO:0000313" key="14">
    <source>
        <dbReference type="EMBL" id="MEX6689713.1"/>
    </source>
</evidence>
<dbReference type="Gene3D" id="3.20.20.70">
    <property type="entry name" value="Aldolase class I"/>
    <property type="match status" value="1"/>
</dbReference>
<accession>A0ABV3ZIR8</accession>
<dbReference type="PROSITE" id="PS01305">
    <property type="entry name" value="MOAA_NIFB_PQQE"/>
    <property type="match status" value="1"/>
</dbReference>
<dbReference type="PANTHER" id="PTHR22960">
    <property type="entry name" value="MOLYBDOPTERIN COFACTOR SYNTHESIS PROTEIN A"/>
    <property type="match status" value="1"/>
</dbReference>
<dbReference type="InterPro" id="IPR010505">
    <property type="entry name" value="MoaA_twitch"/>
</dbReference>
<feature type="domain" description="Radical SAM core" evidence="13">
    <location>
        <begin position="5"/>
        <end position="228"/>
    </location>
</feature>
<comment type="cofactor">
    <cofactor evidence="1">
        <name>[4Fe-4S] cluster</name>
        <dbReference type="ChEBI" id="CHEBI:49883"/>
    </cofactor>
</comment>
<dbReference type="PROSITE" id="PS51918">
    <property type="entry name" value="RADICAL_SAM"/>
    <property type="match status" value="1"/>
</dbReference>
<keyword evidence="3" id="KW-0004">4Fe-4S</keyword>
<reference evidence="14 15" key="1">
    <citation type="submission" date="2023-07" db="EMBL/GenBank/DDBJ databases">
        <authorList>
            <person name="Lian W.-H."/>
        </authorList>
    </citation>
    <scope>NUCLEOTIDE SEQUENCE [LARGE SCALE GENOMIC DNA]</scope>
    <source>
        <strain evidence="14 15">SYSU DXS3180</strain>
    </source>
</reference>
<evidence type="ECO:0000256" key="1">
    <source>
        <dbReference type="ARBA" id="ARBA00001966"/>
    </source>
</evidence>
<keyword evidence="11 14" id="KW-0456">Lyase</keyword>
<comment type="caution">
    <text evidence="14">The sequence shown here is derived from an EMBL/GenBank/DDBJ whole genome shotgun (WGS) entry which is preliminary data.</text>
</comment>
<proteinExistence type="predicted"/>
<dbReference type="Proteomes" id="UP001560573">
    <property type="component" value="Unassembled WGS sequence"/>
</dbReference>
<dbReference type="SFLD" id="SFLDG01386">
    <property type="entry name" value="main_SPASM_domain-containing"/>
    <property type="match status" value="1"/>
</dbReference>
<dbReference type="InterPro" id="IPR058240">
    <property type="entry name" value="rSAM_sf"/>
</dbReference>
<evidence type="ECO:0000313" key="15">
    <source>
        <dbReference type="Proteomes" id="UP001560573"/>
    </source>
</evidence>
<organism evidence="14 15">
    <name type="scientific">Danxiaibacter flavus</name>
    <dbReference type="NCBI Taxonomy" id="3049108"/>
    <lineage>
        <taxon>Bacteria</taxon>
        <taxon>Pseudomonadati</taxon>
        <taxon>Bacteroidota</taxon>
        <taxon>Chitinophagia</taxon>
        <taxon>Chitinophagales</taxon>
        <taxon>Chitinophagaceae</taxon>
        <taxon>Danxiaibacter</taxon>
    </lineage>
</organism>
<dbReference type="InterPro" id="IPR013785">
    <property type="entry name" value="Aldolase_TIM"/>
</dbReference>
<keyword evidence="7" id="KW-0408">Iron</keyword>
<dbReference type="Pfam" id="PF06463">
    <property type="entry name" value="Mob_synth_C"/>
    <property type="match status" value="1"/>
</dbReference>